<organism evidence="2 3">
    <name type="scientific">Vibrio harveyi</name>
    <name type="common">Beneckea harveyi</name>
    <dbReference type="NCBI Taxonomy" id="669"/>
    <lineage>
        <taxon>Bacteria</taxon>
        <taxon>Pseudomonadati</taxon>
        <taxon>Pseudomonadota</taxon>
        <taxon>Gammaproteobacteria</taxon>
        <taxon>Vibrionales</taxon>
        <taxon>Vibrionaceae</taxon>
        <taxon>Vibrio</taxon>
    </lineage>
</organism>
<keyword evidence="1" id="KW-0732">Signal</keyword>
<dbReference type="AlphaFoldDB" id="A0A8B3DEJ4"/>
<dbReference type="Proteomes" id="UP000253437">
    <property type="component" value="Unassembled WGS sequence"/>
</dbReference>
<dbReference type="EMBL" id="QOUW02000057">
    <property type="protein sequence ID" value="RIW11568.1"/>
    <property type="molecule type" value="Genomic_DNA"/>
</dbReference>
<gene>
    <name evidence="2" type="ORF">DS957_015275</name>
</gene>
<dbReference type="RefSeq" id="WP_050934913.1">
    <property type="nucleotide sequence ID" value="NZ_CP170492.1"/>
</dbReference>
<protein>
    <submittedName>
        <fullName evidence="2">Uncharacterized protein</fullName>
    </submittedName>
</protein>
<sequence>MSRFFLCLLIFSGLFSQTTSAQELWWQAILSSAPVEQIQQAITTGGAWYRCETQDSTEAFCLDDFHYYHQHLYGESTIEDREVYLSFLTEYQPQSLSELILNLRKDGLVMQKVEIDGQQYDISEAMRHATPEEVDKELIVFINRYPQQAPRSIDWVLAQEFGTPTPRLNVMLNSDGEMIELKVIRF</sequence>
<evidence type="ECO:0000313" key="3">
    <source>
        <dbReference type="Proteomes" id="UP000253437"/>
    </source>
</evidence>
<name>A0A8B3DEJ4_VIBHA</name>
<feature type="chain" id="PRO_5032575780" evidence="1">
    <location>
        <begin position="22"/>
        <end position="186"/>
    </location>
</feature>
<evidence type="ECO:0000256" key="1">
    <source>
        <dbReference type="SAM" id="SignalP"/>
    </source>
</evidence>
<feature type="signal peptide" evidence="1">
    <location>
        <begin position="1"/>
        <end position="21"/>
    </location>
</feature>
<evidence type="ECO:0000313" key="2">
    <source>
        <dbReference type="EMBL" id="RIW11568.1"/>
    </source>
</evidence>
<comment type="caution">
    <text evidence="2">The sequence shown here is derived from an EMBL/GenBank/DDBJ whole genome shotgun (WGS) entry which is preliminary data.</text>
</comment>
<accession>A0A8B3DEJ4</accession>
<proteinExistence type="predicted"/>
<reference evidence="2 3" key="1">
    <citation type="submission" date="2018-08" db="EMBL/GenBank/DDBJ databases">
        <title>Vibrio harveyi strains pathogenic to white snook Centropomus viridis Lockington (1877) and potential probiotic bacteria.</title>
        <authorList>
            <person name="Soto-Rodriguez S."/>
            <person name="Gomez-Gil B."/>
            <person name="Lozano-Olvera R."/>
        </authorList>
    </citation>
    <scope>NUCLEOTIDE SEQUENCE [LARGE SCALE GENOMIC DNA]</scope>
    <source>
        <strain evidence="2 3">CAIM 1508</strain>
    </source>
</reference>